<evidence type="ECO:0000313" key="3">
    <source>
        <dbReference type="Proteomes" id="UP000646827"/>
    </source>
</evidence>
<gene>
    <name evidence="2" type="ORF">INT45_000902</name>
</gene>
<comment type="caution">
    <text evidence="2">The sequence shown here is derived from an EMBL/GenBank/DDBJ whole genome shotgun (WGS) entry which is preliminary data.</text>
</comment>
<name>A0A8H7RTT8_9FUNG</name>
<evidence type="ECO:0000313" key="2">
    <source>
        <dbReference type="EMBL" id="KAG2217097.1"/>
    </source>
</evidence>
<accession>A0A8H7RTT8</accession>
<feature type="coiled-coil region" evidence="1">
    <location>
        <begin position="110"/>
        <end position="137"/>
    </location>
</feature>
<evidence type="ECO:0000256" key="1">
    <source>
        <dbReference type="SAM" id="Coils"/>
    </source>
</evidence>
<dbReference type="Proteomes" id="UP000646827">
    <property type="component" value="Unassembled WGS sequence"/>
</dbReference>
<keyword evidence="3" id="KW-1185">Reference proteome</keyword>
<reference evidence="2 3" key="1">
    <citation type="submission" date="2020-12" db="EMBL/GenBank/DDBJ databases">
        <title>Metabolic potential, ecology and presence of endohyphal bacteria is reflected in genomic diversity of Mucoromycotina.</title>
        <authorList>
            <person name="Muszewska A."/>
            <person name="Okrasinska A."/>
            <person name="Steczkiewicz K."/>
            <person name="Drgas O."/>
            <person name="Orlowska M."/>
            <person name="Perlinska-Lenart U."/>
            <person name="Aleksandrzak-Piekarczyk T."/>
            <person name="Szatraj K."/>
            <person name="Zielenkiewicz U."/>
            <person name="Pilsyk S."/>
            <person name="Malc E."/>
            <person name="Mieczkowski P."/>
            <person name="Kruszewska J.S."/>
            <person name="Biernat P."/>
            <person name="Pawlowska J."/>
        </authorList>
    </citation>
    <scope>NUCLEOTIDE SEQUENCE [LARGE SCALE GENOMIC DNA]</scope>
    <source>
        <strain evidence="2 3">CBS 142.35</strain>
    </source>
</reference>
<organism evidence="2 3">
    <name type="scientific">Circinella minor</name>
    <dbReference type="NCBI Taxonomy" id="1195481"/>
    <lineage>
        <taxon>Eukaryota</taxon>
        <taxon>Fungi</taxon>
        <taxon>Fungi incertae sedis</taxon>
        <taxon>Mucoromycota</taxon>
        <taxon>Mucoromycotina</taxon>
        <taxon>Mucoromycetes</taxon>
        <taxon>Mucorales</taxon>
        <taxon>Lichtheimiaceae</taxon>
        <taxon>Circinella</taxon>
    </lineage>
</organism>
<sequence length="212" mass="24283">MMIGRKYTLIPSDVLSSLVEQIKIQQVPEPARITILPVVQTLDLGSIKLNIDNLKDIQEMKMVSINGTLHITPYNQVSSSSYSHTLSDIVTDQLRSPTVVPVDKEEQLRIQKLQGGIKLLRQRLESQQKDIRAFQEHYTVTEFTFKQLLDTLEKSILDKDERDNALTIVQLASKALSNFEDTMGPVRQQYLDLKAEFNKLFDIVRIINQESQ</sequence>
<proteinExistence type="predicted"/>
<protein>
    <submittedName>
        <fullName evidence="2">Uncharacterized protein</fullName>
    </submittedName>
</protein>
<keyword evidence="1" id="KW-0175">Coiled coil</keyword>
<dbReference type="EMBL" id="JAEPRB010000328">
    <property type="protein sequence ID" value="KAG2217097.1"/>
    <property type="molecule type" value="Genomic_DNA"/>
</dbReference>
<dbReference type="AlphaFoldDB" id="A0A8H7RTT8"/>